<accession>A0A545SVB4</accession>
<keyword evidence="2" id="KW-1185">Reference proteome</keyword>
<reference evidence="1 2" key="1">
    <citation type="submission" date="2019-06" db="EMBL/GenBank/DDBJ databases">
        <title>A novel species of marine bacteria.</title>
        <authorList>
            <person name="Wang Y."/>
        </authorList>
    </citation>
    <scope>NUCLEOTIDE SEQUENCE [LARGE SCALE GENOMIC DNA]</scope>
    <source>
        <strain evidence="1 2">MA1-10</strain>
    </source>
</reference>
<dbReference type="OrthoDB" id="9850455at2"/>
<dbReference type="Proteomes" id="UP000315816">
    <property type="component" value="Unassembled WGS sequence"/>
</dbReference>
<gene>
    <name evidence="1" type="ORF">FIL88_04880</name>
</gene>
<dbReference type="AlphaFoldDB" id="A0A545SVB4"/>
<name>A0A545SVB4_9RHOB</name>
<proteinExistence type="predicted"/>
<dbReference type="EMBL" id="VICH01000004">
    <property type="protein sequence ID" value="TQV68912.1"/>
    <property type="molecule type" value="Genomic_DNA"/>
</dbReference>
<evidence type="ECO:0000313" key="2">
    <source>
        <dbReference type="Proteomes" id="UP000315816"/>
    </source>
</evidence>
<dbReference type="RefSeq" id="WP_142852667.1">
    <property type="nucleotide sequence ID" value="NZ_FXWW01000001.1"/>
</dbReference>
<organism evidence="1 2">
    <name type="scientific">Aliiroseovarius halocynthiae</name>
    <dbReference type="NCBI Taxonomy" id="985055"/>
    <lineage>
        <taxon>Bacteria</taxon>
        <taxon>Pseudomonadati</taxon>
        <taxon>Pseudomonadota</taxon>
        <taxon>Alphaproteobacteria</taxon>
        <taxon>Rhodobacterales</taxon>
        <taxon>Paracoccaceae</taxon>
        <taxon>Aliiroseovarius</taxon>
    </lineage>
</organism>
<protein>
    <submittedName>
        <fullName evidence="1">Uncharacterized protein</fullName>
    </submittedName>
</protein>
<comment type="caution">
    <text evidence="1">The sequence shown here is derived from an EMBL/GenBank/DDBJ whole genome shotgun (WGS) entry which is preliminary data.</text>
</comment>
<dbReference type="PROSITE" id="PS51257">
    <property type="entry name" value="PROKAR_LIPOPROTEIN"/>
    <property type="match status" value="1"/>
</dbReference>
<sequence length="82" mass="8774">MTRPFQTCLFIGFVALTACSDIPDFADDATANAPYPKIVSMNDLLAQVPEDHGGYGTDSLATRAAALRARAERLRRTTVGDG</sequence>
<evidence type="ECO:0000313" key="1">
    <source>
        <dbReference type="EMBL" id="TQV68912.1"/>
    </source>
</evidence>